<evidence type="ECO:0000256" key="3">
    <source>
        <dbReference type="SAM" id="Phobius"/>
    </source>
</evidence>
<feature type="region of interest" description="Disordered" evidence="2">
    <location>
        <begin position="455"/>
        <end position="612"/>
    </location>
</feature>
<evidence type="ECO:0000256" key="2">
    <source>
        <dbReference type="SAM" id="MobiDB-lite"/>
    </source>
</evidence>
<feature type="compositionally biased region" description="Polar residues" evidence="2">
    <location>
        <begin position="514"/>
        <end position="532"/>
    </location>
</feature>
<dbReference type="PROSITE" id="PS50293">
    <property type="entry name" value="TPR_REGION"/>
    <property type="match status" value="1"/>
</dbReference>
<keyword evidence="3" id="KW-0472">Membrane</keyword>
<feature type="transmembrane region" description="Helical" evidence="3">
    <location>
        <begin position="6"/>
        <end position="24"/>
    </location>
</feature>
<evidence type="ECO:0000313" key="7">
    <source>
        <dbReference type="Proteomes" id="UP000252795"/>
    </source>
</evidence>
<dbReference type="InterPro" id="IPR019734">
    <property type="entry name" value="TPR_rpt"/>
</dbReference>
<feature type="compositionally biased region" description="Low complexity" evidence="2">
    <location>
        <begin position="589"/>
        <end position="602"/>
    </location>
</feature>
<gene>
    <name evidence="6" type="ORF">DET51_101341</name>
    <name evidence="5" type="ORF">DET64_101342</name>
</gene>
<dbReference type="PANTHER" id="PTHR22550">
    <property type="entry name" value="SPORE GERMINATION PROTEIN"/>
    <property type="match status" value="1"/>
</dbReference>
<dbReference type="EMBL" id="QNSA01000001">
    <property type="protein sequence ID" value="RBP77152.1"/>
    <property type="molecule type" value="Genomic_DNA"/>
</dbReference>
<accession>A0A368VA39</accession>
<dbReference type="InterPro" id="IPR036465">
    <property type="entry name" value="vWFA_dom_sf"/>
</dbReference>
<proteinExistence type="predicted"/>
<dbReference type="Gene3D" id="1.25.40.10">
    <property type="entry name" value="Tetratricopeptide repeat domain"/>
    <property type="match status" value="1"/>
</dbReference>
<dbReference type="RefSeq" id="WP_113878983.1">
    <property type="nucleotide sequence ID" value="NZ_QNSA01000001.1"/>
</dbReference>
<dbReference type="Proteomes" id="UP000253065">
    <property type="component" value="Unassembled WGS sequence"/>
</dbReference>
<reference evidence="6 7" key="1">
    <citation type="submission" date="2018-07" db="EMBL/GenBank/DDBJ databases">
        <title>Freshwater and sediment microbial communities from various areas in North America, analyzing microbe dynamics in response to fracking.</title>
        <authorList>
            <person name="Lamendella R."/>
        </authorList>
    </citation>
    <scope>NUCLEOTIDE SEQUENCE [LARGE SCALE GENOMIC DNA]</scope>
    <source>
        <strain evidence="6 7">114E</strain>
        <strain evidence="5 8">114E_o</strain>
    </source>
</reference>
<name>A0A368VA39_MARNT</name>
<keyword evidence="3" id="KW-1133">Transmembrane helix</keyword>
<dbReference type="AlphaFoldDB" id="A0A368VA39"/>
<feature type="transmembrane region" description="Helical" evidence="3">
    <location>
        <begin position="63"/>
        <end position="82"/>
    </location>
</feature>
<dbReference type="InterPro" id="IPR050768">
    <property type="entry name" value="UPF0353/GerABKA_families"/>
</dbReference>
<sequence>MADFHFLRPLWLILLLAVPVLFLARHQLRQGETGWARYIPAHLLQPLIRSRTNETTGTTRSPLLPLSLALVLLAIALAGPSWRQAPTPLKQTQDSLVILLDLSLSMLATDVEPDRLTLAKRKVRDILAQRQGGLTALVVYSGDAHTVTPLTGDTRTIEAMLSVLDPTIMPAQGNRADLAVRQAVDLLDQGAPGQGRILLISEAVPEQQYSAIRQQLADTPYPLNTLVVGTREGGPIPLAKRGFIRDNGRIVISQAEPDSLAQLASINGGTSHELTLDDRDIRALALEPSQTDEWQNEQDGMTVNRWQDDGYWLLWLVLPLLILGWRRGAFAILAFALIPLAGAPRPVQALDWGSLWLREDQRGPNLIQQDPSRAATILEQPGWRGSALYRDGQYSDAAEAFANQPGAAGDYNRGNALARAGQLEQAIDAYQQALEQQPDFEDARFNQQLVEQLLNQQQKSQGEGEGDNNHESNDQNPGQQNGSRDQGQGNDSQDSARQDSANNNGENQDPRPGEQQQPSENGESSQDNAGETQPEDGSQEQQRNAQAGPDGPSGERQSGASAPAEISEQPLSQGQEQWLRRIPDNPGGLLQRKFLQQYQQRQTTPDEGDTPW</sequence>
<keyword evidence="1" id="KW-0802">TPR repeat</keyword>
<evidence type="ECO:0000259" key="4">
    <source>
        <dbReference type="Pfam" id="PF13519"/>
    </source>
</evidence>
<dbReference type="Gene3D" id="3.40.50.410">
    <property type="entry name" value="von Willebrand factor, type A domain"/>
    <property type="match status" value="1"/>
</dbReference>
<dbReference type="SUPFAM" id="SSF48452">
    <property type="entry name" value="TPR-like"/>
    <property type="match status" value="1"/>
</dbReference>
<feature type="compositionally biased region" description="Polar residues" evidence="2">
    <location>
        <begin position="474"/>
        <end position="507"/>
    </location>
</feature>
<dbReference type="Proteomes" id="UP000252795">
    <property type="component" value="Unassembled WGS sequence"/>
</dbReference>
<evidence type="ECO:0000313" key="8">
    <source>
        <dbReference type="Proteomes" id="UP000253065"/>
    </source>
</evidence>
<dbReference type="InterPro" id="IPR002035">
    <property type="entry name" value="VWF_A"/>
</dbReference>
<comment type="caution">
    <text evidence="6">The sequence shown here is derived from an EMBL/GenBank/DDBJ whole genome shotgun (WGS) entry which is preliminary data.</text>
</comment>
<dbReference type="PANTHER" id="PTHR22550:SF14">
    <property type="entry name" value="VWFA DOMAIN-CONTAINING PROTEIN"/>
    <property type="match status" value="1"/>
</dbReference>
<dbReference type="PROSITE" id="PS50005">
    <property type="entry name" value="TPR"/>
    <property type="match status" value="1"/>
</dbReference>
<dbReference type="InterPro" id="IPR011990">
    <property type="entry name" value="TPR-like_helical_dom_sf"/>
</dbReference>
<evidence type="ECO:0000313" key="6">
    <source>
        <dbReference type="EMBL" id="RCW37998.1"/>
    </source>
</evidence>
<dbReference type="Pfam" id="PF13519">
    <property type="entry name" value="VWA_2"/>
    <property type="match status" value="1"/>
</dbReference>
<keyword evidence="3" id="KW-0812">Transmembrane</keyword>
<evidence type="ECO:0000313" key="5">
    <source>
        <dbReference type="EMBL" id="RBP77152.1"/>
    </source>
</evidence>
<dbReference type="Pfam" id="PF00515">
    <property type="entry name" value="TPR_1"/>
    <property type="match status" value="1"/>
</dbReference>
<feature type="domain" description="VWFA" evidence="4">
    <location>
        <begin position="96"/>
        <end position="201"/>
    </location>
</feature>
<dbReference type="SUPFAM" id="SSF53300">
    <property type="entry name" value="vWA-like"/>
    <property type="match status" value="1"/>
</dbReference>
<protein>
    <submittedName>
        <fullName evidence="6">Ca-activated chloride channel family protein</fullName>
    </submittedName>
</protein>
<evidence type="ECO:0000256" key="1">
    <source>
        <dbReference type="PROSITE-ProRule" id="PRU00339"/>
    </source>
</evidence>
<keyword evidence="8" id="KW-1185">Reference proteome</keyword>
<organism evidence="6 7">
    <name type="scientific">Marinobacter nauticus</name>
    <name type="common">Marinobacter hydrocarbonoclasticus</name>
    <name type="synonym">Marinobacter aquaeolei</name>
    <dbReference type="NCBI Taxonomy" id="2743"/>
    <lineage>
        <taxon>Bacteria</taxon>
        <taxon>Pseudomonadati</taxon>
        <taxon>Pseudomonadota</taxon>
        <taxon>Gammaproteobacteria</taxon>
        <taxon>Pseudomonadales</taxon>
        <taxon>Marinobacteraceae</taxon>
        <taxon>Marinobacter</taxon>
    </lineage>
</organism>
<dbReference type="EMBL" id="QPJB01000001">
    <property type="protein sequence ID" value="RCW37998.1"/>
    <property type="molecule type" value="Genomic_DNA"/>
</dbReference>
<feature type="repeat" description="TPR" evidence="1">
    <location>
        <begin position="407"/>
        <end position="440"/>
    </location>
</feature>
<dbReference type="SMART" id="SM00028">
    <property type="entry name" value="TPR"/>
    <property type="match status" value="1"/>
</dbReference>